<dbReference type="GO" id="GO:0006099">
    <property type="term" value="P:tricarboxylic acid cycle"/>
    <property type="evidence" value="ECO:0007669"/>
    <property type="project" value="UniProtKB-KW"/>
</dbReference>
<evidence type="ECO:0000256" key="2">
    <source>
        <dbReference type="ARBA" id="ARBA00022598"/>
    </source>
</evidence>
<keyword evidence="4" id="KW-0067">ATP-binding</keyword>
<evidence type="ECO:0000256" key="4">
    <source>
        <dbReference type="ARBA" id="ARBA00022840"/>
    </source>
</evidence>
<organism evidence="6 7">
    <name type="scientific">Defluviicoccus vanus</name>
    <dbReference type="NCBI Taxonomy" id="111831"/>
    <lineage>
        <taxon>Bacteria</taxon>
        <taxon>Pseudomonadati</taxon>
        <taxon>Pseudomonadota</taxon>
        <taxon>Alphaproteobacteria</taxon>
        <taxon>Rhodospirillales</taxon>
        <taxon>Rhodospirillaceae</taxon>
        <taxon>Defluviicoccus</taxon>
    </lineage>
</organism>
<dbReference type="CDD" id="cd04301">
    <property type="entry name" value="NAT_SF"/>
    <property type="match status" value="1"/>
</dbReference>
<dbReference type="SMART" id="SM00881">
    <property type="entry name" value="CoA_binding"/>
    <property type="match status" value="1"/>
</dbReference>
<dbReference type="PANTHER" id="PTHR43334">
    <property type="entry name" value="ACETATE--COA LIGASE [ADP-FORMING]"/>
    <property type="match status" value="1"/>
</dbReference>
<dbReference type="Gene3D" id="3.30.470.20">
    <property type="entry name" value="ATP-grasp fold, B domain"/>
    <property type="match status" value="1"/>
</dbReference>
<feature type="domain" description="N-acetyltransferase" evidence="5">
    <location>
        <begin position="706"/>
        <end position="862"/>
    </location>
</feature>
<dbReference type="Pfam" id="PF13302">
    <property type="entry name" value="Acetyltransf_3"/>
    <property type="match status" value="1"/>
</dbReference>
<dbReference type="InterPro" id="IPR036291">
    <property type="entry name" value="NAD(P)-bd_dom_sf"/>
</dbReference>
<dbReference type="Gene3D" id="3.40.50.720">
    <property type="entry name" value="NAD(P)-binding Rossmann-like Domain"/>
    <property type="match status" value="1"/>
</dbReference>
<dbReference type="GO" id="GO:0005524">
    <property type="term" value="F:ATP binding"/>
    <property type="evidence" value="ECO:0007669"/>
    <property type="project" value="UniProtKB-KW"/>
</dbReference>
<keyword evidence="2 6" id="KW-0436">Ligase</keyword>
<dbReference type="InterPro" id="IPR016181">
    <property type="entry name" value="Acyl_CoA_acyltransferase"/>
</dbReference>
<dbReference type="SUPFAM" id="SSF52210">
    <property type="entry name" value="Succinyl-CoA synthetase domains"/>
    <property type="match status" value="2"/>
</dbReference>
<dbReference type="Gene3D" id="3.40.630.30">
    <property type="match status" value="1"/>
</dbReference>
<dbReference type="InterPro" id="IPR032875">
    <property type="entry name" value="Succ_CoA_lig_flav_dom"/>
</dbReference>
<dbReference type="AlphaFoldDB" id="A0A7H1N405"/>
<dbReference type="Gene3D" id="3.30.1490.20">
    <property type="entry name" value="ATP-grasp fold, A domain"/>
    <property type="match status" value="1"/>
</dbReference>
<sequence length="864" mass="92443">MGEVLARNLFSGRFDGPVMPVHASLPAVRGVLAFRSIAELPVVPDLAVIAAEAEAVPDVVSELGARGCRMAIVLTAGFDNGEAAVGRRLAESARAAGVRIVGPACLGVIVPKIGMNATYAHGEPKQGDVALIAQSGSLVSILLDSPAGRDTGFSVVASLGDMTEVDFGDVLDFLVLDPNSRSVLLAVDRIADARRFMSAARLLARVKPVIVFDAGREGGRSDAVDVATIPRDQVYDAAFRRAGMLPVPLLSDLVAAAGTLATATRVRGNRIAIVCNGGGIGRVTMQMWQRTGGAAAHLSETTREALDKVLPPGWGRRNPVNIFADALADRFRQTLTTLFQDETTDIILVIVCPTAIGDTLAAVQAIVETLPPRSRQMPLLSVAWLDEATRAEATAIFAAQRVAVHPSVRWAVTTFAHLLTYQRNQEMLIETPASVPDLFSCDARRAEAAISGALAQGREWLERAEAEAVLAAYDLPLLESRRAATAAEAVSIADALGYPVALRVRTEAVVDESAIGGIALDLEDADAVRAAAHRIERRVHELRPDLVTGGFLVAPLVGKGDAHALRLSIAADPTFGPVIRFGQGGNRMGQTTDDAIGLPPLNLALARMLMSETRLWWELQEAGDHPPAALDELALAIVRLSQIATDLPQVQEVDINPLLADADGVAALSVRIRIAPVEGGAASRLAIRPYPVELEKTIITRKGKQLLLRPIRPEDEPALQAFVRQMQPEDVRMRFFAPLKEIDHRFAARLSQIDYDREMALVAIDPEADGTSIWGVMRISADASGASAEYAGSVRSDLKGQGLGRLLMEEILDCAKRRGISEVWGEVLAENQGMLVLARKLGFRLDRDPEDPSVIHVIKTLAEG</sequence>
<dbReference type="KEGG" id="dvn:HQ394_15280"/>
<keyword evidence="1" id="KW-0816">Tricarboxylic acid cycle</keyword>
<evidence type="ECO:0000313" key="6">
    <source>
        <dbReference type="EMBL" id="QNT70441.1"/>
    </source>
</evidence>
<dbReference type="InterPro" id="IPR000182">
    <property type="entry name" value="GNAT_dom"/>
</dbReference>
<evidence type="ECO:0000313" key="7">
    <source>
        <dbReference type="Proteomes" id="UP000516369"/>
    </source>
</evidence>
<dbReference type="PANTHER" id="PTHR43334:SF1">
    <property type="entry name" value="3-HYDROXYPROPIONATE--COA LIGASE [ADP-FORMING]"/>
    <property type="match status" value="1"/>
</dbReference>
<keyword evidence="3" id="KW-0547">Nucleotide-binding</keyword>
<dbReference type="GO" id="GO:0016747">
    <property type="term" value="F:acyltransferase activity, transferring groups other than amino-acyl groups"/>
    <property type="evidence" value="ECO:0007669"/>
    <property type="project" value="InterPro"/>
</dbReference>
<evidence type="ECO:0000259" key="5">
    <source>
        <dbReference type="PROSITE" id="PS51186"/>
    </source>
</evidence>
<dbReference type="EMBL" id="CP053923">
    <property type="protein sequence ID" value="QNT70441.1"/>
    <property type="molecule type" value="Genomic_DNA"/>
</dbReference>
<dbReference type="SUPFAM" id="SSF51735">
    <property type="entry name" value="NAD(P)-binding Rossmann-fold domains"/>
    <property type="match status" value="1"/>
</dbReference>
<dbReference type="GO" id="GO:0016874">
    <property type="term" value="F:ligase activity"/>
    <property type="evidence" value="ECO:0007669"/>
    <property type="project" value="UniProtKB-KW"/>
</dbReference>
<proteinExistence type="predicted"/>
<dbReference type="InterPro" id="IPR013815">
    <property type="entry name" value="ATP_grasp_subdomain_1"/>
</dbReference>
<keyword evidence="6" id="KW-0808">Transferase</keyword>
<dbReference type="Gene3D" id="3.40.50.261">
    <property type="entry name" value="Succinyl-CoA synthetase domains"/>
    <property type="match status" value="2"/>
</dbReference>
<dbReference type="Pfam" id="PF13380">
    <property type="entry name" value="CoA_binding_2"/>
    <property type="match status" value="1"/>
</dbReference>
<accession>A0A7H1N405</accession>
<dbReference type="PROSITE" id="PS51186">
    <property type="entry name" value="GNAT"/>
    <property type="match status" value="1"/>
</dbReference>
<dbReference type="SUPFAM" id="SSF56059">
    <property type="entry name" value="Glutathione synthetase ATP-binding domain-like"/>
    <property type="match status" value="1"/>
</dbReference>
<dbReference type="InterPro" id="IPR003781">
    <property type="entry name" value="CoA-bd"/>
</dbReference>
<reference evidence="6 7" key="1">
    <citation type="submission" date="2020-05" db="EMBL/GenBank/DDBJ databases">
        <title>Complete closed genome sequence of Defluviicoccus vanus.</title>
        <authorList>
            <person name="Bessarab I."/>
            <person name="Arumugam K."/>
            <person name="Maszenan A.M."/>
            <person name="Seviour R.J."/>
            <person name="Williams R.B."/>
        </authorList>
    </citation>
    <scope>NUCLEOTIDE SEQUENCE [LARGE SCALE GENOMIC DNA]</scope>
    <source>
        <strain evidence="6 7">Ben 114</strain>
    </source>
</reference>
<evidence type="ECO:0000256" key="3">
    <source>
        <dbReference type="ARBA" id="ARBA00022741"/>
    </source>
</evidence>
<dbReference type="InterPro" id="IPR016102">
    <property type="entry name" value="Succinyl-CoA_synth-like"/>
</dbReference>
<dbReference type="Pfam" id="PF13549">
    <property type="entry name" value="ATP-grasp_5"/>
    <property type="match status" value="1"/>
</dbReference>
<protein>
    <submittedName>
        <fullName evidence="6">Bifunctional acetate--CoA ligase family protein/GNAT family N-acetyltransferase</fullName>
    </submittedName>
</protein>
<dbReference type="Pfam" id="PF13607">
    <property type="entry name" value="Succ_CoA_lig"/>
    <property type="match status" value="1"/>
</dbReference>
<dbReference type="SUPFAM" id="SSF55729">
    <property type="entry name" value="Acyl-CoA N-acyltransferases (Nat)"/>
    <property type="match status" value="1"/>
</dbReference>
<dbReference type="Proteomes" id="UP000516369">
    <property type="component" value="Chromosome"/>
</dbReference>
<evidence type="ECO:0000256" key="1">
    <source>
        <dbReference type="ARBA" id="ARBA00022532"/>
    </source>
</evidence>
<dbReference type="InterPro" id="IPR051538">
    <property type="entry name" value="Acyl-CoA_Synth/Transferase"/>
</dbReference>
<gene>
    <name evidence="6" type="ORF">HQ394_15280</name>
</gene>
<keyword evidence="7" id="KW-1185">Reference proteome</keyword>
<name>A0A7H1N405_9PROT</name>